<name>A0A381Z6A0_9ZZZZ</name>
<organism evidence="6">
    <name type="scientific">marine metagenome</name>
    <dbReference type="NCBI Taxonomy" id="408172"/>
    <lineage>
        <taxon>unclassified sequences</taxon>
        <taxon>metagenomes</taxon>
        <taxon>ecological metagenomes</taxon>
    </lineage>
</organism>
<evidence type="ECO:0000259" key="4">
    <source>
        <dbReference type="Pfam" id="PF00389"/>
    </source>
</evidence>
<protein>
    <recommendedName>
        <fullName evidence="7">S-adenosyl-L-homocysteine hydrolase NAD binding domain-containing protein</fullName>
    </recommendedName>
</protein>
<proteinExistence type="inferred from homology"/>
<dbReference type="CDD" id="cd12173">
    <property type="entry name" value="PGDH_4"/>
    <property type="match status" value="1"/>
</dbReference>
<dbReference type="SUPFAM" id="SSF52283">
    <property type="entry name" value="Formate/glycerate dehydrogenase catalytic domain-like"/>
    <property type="match status" value="1"/>
</dbReference>
<evidence type="ECO:0000256" key="2">
    <source>
        <dbReference type="ARBA" id="ARBA00023002"/>
    </source>
</evidence>
<evidence type="ECO:0000259" key="5">
    <source>
        <dbReference type="Pfam" id="PF02826"/>
    </source>
</evidence>
<evidence type="ECO:0000313" key="6">
    <source>
        <dbReference type="EMBL" id="SVA84303.1"/>
    </source>
</evidence>
<keyword evidence="3" id="KW-0520">NAD</keyword>
<feature type="domain" description="D-isomer specific 2-hydroxyacid dehydrogenase NAD-binding" evidence="5">
    <location>
        <begin position="98"/>
        <end position="274"/>
    </location>
</feature>
<evidence type="ECO:0008006" key="7">
    <source>
        <dbReference type="Google" id="ProtNLM"/>
    </source>
</evidence>
<dbReference type="FunFam" id="3.40.50.720:FF:000203">
    <property type="entry name" value="D-3-phosphoglycerate dehydrogenase (SerA)"/>
    <property type="match status" value="1"/>
</dbReference>
<dbReference type="GO" id="GO:0016616">
    <property type="term" value="F:oxidoreductase activity, acting on the CH-OH group of donors, NAD or NADP as acceptor"/>
    <property type="evidence" value="ECO:0007669"/>
    <property type="project" value="InterPro"/>
</dbReference>
<dbReference type="PANTHER" id="PTHR43761:SF1">
    <property type="entry name" value="D-ISOMER SPECIFIC 2-HYDROXYACID DEHYDROGENASE CATALYTIC DOMAIN-CONTAINING PROTEIN-RELATED"/>
    <property type="match status" value="1"/>
</dbReference>
<dbReference type="InterPro" id="IPR036291">
    <property type="entry name" value="NAD(P)-bd_dom_sf"/>
</dbReference>
<feature type="domain" description="D-isomer specific 2-hydroxyacid dehydrogenase catalytic" evidence="4">
    <location>
        <begin position="2"/>
        <end position="302"/>
    </location>
</feature>
<dbReference type="InterPro" id="IPR006140">
    <property type="entry name" value="D-isomer_DH_NAD-bd"/>
</dbReference>
<dbReference type="Pfam" id="PF02826">
    <property type="entry name" value="2-Hacid_dh_C"/>
    <property type="match status" value="1"/>
</dbReference>
<reference evidence="6" key="1">
    <citation type="submission" date="2018-05" db="EMBL/GenBank/DDBJ databases">
        <authorList>
            <person name="Lanie J.A."/>
            <person name="Ng W.-L."/>
            <person name="Kazmierczak K.M."/>
            <person name="Andrzejewski T.M."/>
            <person name="Davidsen T.M."/>
            <person name="Wayne K.J."/>
            <person name="Tettelin H."/>
            <person name="Glass J.I."/>
            <person name="Rusch D."/>
            <person name="Podicherti R."/>
            <person name="Tsui H.-C.T."/>
            <person name="Winkler M.E."/>
        </authorList>
    </citation>
    <scope>NUCLEOTIDE SEQUENCE</scope>
</reference>
<dbReference type="EMBL" id="UINC01019965">
    <property type="protein sequence ID" value="SVA84303.1"/>
    <property type="molecule type" value="Genomic_DNA"/>
</dbReference>
<sequence length="315" mass="35792">SIHEDGWKILEEENCEVFEINDFSKKNLIEQLGDVDGIALRTAQLDEEILRKCPKLKIVARHGVGYDSVDLNYLNQNKQALAVTGTSNAVSVAEHVMTMFLCLIKQINKSDNFVKSGKFTEKNELPNFFELYKKNILIMGFGRIGQALAHRCLGFEANIYVYDPFVDQQAIESKNCRKIEFDEGLSIADFISIHIPLNNETNKLISKDQFLLMKKECILVNTARGGIINEEDLVWALKNNKIYGAGLDVFETEPPSTNNPLLELDNVLLTPHNAALTLECRKRMAVETCQNILYYLNDHAKLNKNNIVNRKELNL</sequence>
<dbReference type="InterPro" id="IPR006139">
    <property type="entry name" value="D-isomer_2_OHA_DH_cat_dom"/>
</dbReference>
<dbReference type="Gene3D" id="3.40.50.720">
    <property type="entry name" value="NAD(P)-binding Rossmann-like Domain"/>
    <property type="match status" value="2"/>
</dbReference>
<dbReference type="SUPFAM" id="SSF51735">
    <property type="entry name" value="NAD(P)-binding Rossmann-fold domains"/>
    <property type="match status" value="1"/>
</dbReference>
<comment type="similarity">
    <text evidence="1">Belongs to the D-isomer specific 2-hydroxyacid dehydrogenase family.</text>
</comment>
<dbReference type="PANTHER" id="PTHR43761">
    <property type="entry name" value="D-ISOMER SPECIFIC 2-HYDROXYACID DEHYDROGENASE FAMILY PROTEIN (AFU_ORTHOLOGUE AFUA_1G13630)"/>
    <property type="match status" value="1"/>
</dbReference>
<dbReference type="AlphaFoldDB" id="A0A381Z6A0"/>
<dbReference type="Pfam" id="PF00389">
    <property type="entry name" value="2-Hacid_dh"/>
    <property type="match status" value="1"/>
</dbReference>
<dbReference type="GO" id="GO:0051287">
    <property type="term" value="F:NAD binding"/>
    <property type="evidence" value="ECO:0007669"/>
    <property type="project" value="InterPro"/>
</dbReference>
<evidence type="ECO:0000256" key="1">
    <source>
        <dbReference type="ARBA" id="ARBA00005854"/>
    </source>
</evidence>
<feature type="non-terminal residue" evidence="6">
    <location>
        <position position="1"/>
    </location>
</feature>
<gene>
    <name evidence="6" type="ORF">METZ01_LOCUS137157</name>
</gene>
<evidence type="ECO:0000256" key="3">
    <source>
        <dbReference type="ARBA" id="ARBA00023027"/>
    </source>
</evidence>
<dbReference type="InterPro" id="IPR050418">
    <property type="entry name" value="D-iso_2-hydroxyacid_DH_PdxB"/>
</dbReference>
<keyword evidence="2" id="KW-0560">Oxidoreductase</keyword>
<accession>A0A381Z6A0</accession>